<evidence type="ECO:0000313" key="3">
    <source>
        <dbReference type="Proteomes" id="UP000624701"/>
    </source>
</evidence>
<feature type="transmembrane region" description="Helical" evidence="1">
    <location>
        <begin position="86"/>
        <end position="104"/>
    </location>
</feature>
<keyword evidence="3" id="KW-1185">Reference proteome</keyword>
<name>A0ABQ2BYE1_9FLAO</name>
<proteinExistence type="predicted"/>
<comment type="caution">
    <text evidence="2">The sequence shown here is derived from an EMBL/GenBank/DDBJ whole genome shotgun (WGS) entry which is preliminary data.</text>
</comment>
<accession>A0ABQ2BYE1</accession>
<protein>
    <submittedName>
        <fullName evidence="2">Uncharacterized protein</fullName>
    </submittedName>
</protein>
<dbReference type="Proteomes" id="UP000624701">
    <property type="component" value="Unassembled WGS sequence"/>
</dbReference>
<feature type="transmembrane region" description="Helical" evidence="1">
    <location>
        <begin position="62"/>
        <end position="80"/>
    </location>
</feature>
<gene>
    <name evidence="2" type="ORF">GCM10011444_18140</name>
</gene>
<feature type="transmembrane region" description="Helical" evidence="1">
    <location>
        <begin position="34"/>
        <end position="55"/>
    </location>
</feature>
<reference evidence="3" key="1">
    <citation type="journal article" date="2019" name="Int. J. Syst. Evol. Microbiol.">
        <title>The Global Catalogue of Microorganisms (GCM) 10K type strain sequencing project: providing services to taxonomists for standard genome sequencing and annotation.</title>
        <authorList>
            <consortium name="The Broad Institute Genomics Platform"/>
            <consortium name="The Broad Institute Genome Sequencing Center for Infectious Disease"/>
            <person name="Wu L."/>
            <person name="Ma J."/>
        </authorList>
    </citation>
    <scope>NUCLEOTIDE SEQUENCE [LARGE SCALE GENOMIC DNA]</scope>
    <source>
        <strain evidence="3">CCM 8681</strain>
    </source>
</reference>
<keyword evidence="1" id="KW-0472">Membrane</keyword>
<evidence type="ECO:0000313" key="2">
    <source>
        <dbReference type="EMBL" id="GGI57505.1"/>
    </source>
</evidence>
<evidence type="ECO:0000256" key="1">
    <source>
        <dbReference type="SAM" id="Phobius"/>
    </source>
</evidence>
<organism evidence="2 3">
    <name type="scientific">Winogradskyella haliclonae</name>
    <dbReference type="NCBI Taxonomy" id="2048558"/>
    <lineage>
        <taxon>Bacteria</taxon>
        <taxon>Pseudomonadati</taxon>
        <taxon>Bacteroidota</taxon>
        <taxon>Flavobacteriia</taxon>
        <taxon>Flavobacteriales</taxon>
        <taxon>Flavobacteriaceae</taxon>
        <taxon>Winogradskyella</taxon>
    </lineage>
</organism>
<keyword evidence="1" id="KW-0812">Transmembrane</keyword>
<dbReference type="EMBL" id="BMDQ01000002">
    <property type="protein sequence ID" value="GGI57505.1"/>
    <property type="molecule type" value="Genomic_DNA"/>
</dbReference>
<sequence length="114" mass="12673">MGVNAYLQQAYNTESYREMYSQEQLEIAANLPSYITAAFAIAVFGGVLSSILLLLRKKLAATIFYVSLLAVLVQMGYLLINGYASSIGMTIMIILFAIFLAWFAKNSINKNWIS</sequence>
<keyword evidence="1" id="KW-1133">Transmembrane helix</keyword>